<dbReference type="Proteomes" id="UP000276133">
    <property type="component" value="Unassembled WGS sequence"/>
</dbReference>
<name>A0A3M7SVP9_BRAPC</name>
<proteinExistence type="predicted"/>
<gene>
    <name evidence="1" type="ORF">BpHYR1_034377</name>
</gene>
<sequence>MYVAMIMTDESSFDQLVQYKLGAVIYAIQQQDDRRVAHLLHNFFRDSSYLKLKQSVSKSIQSVGEFSNLYGTLHSFCRDLVWVIQTLYELTNFRIHSTSLAWVFCRSGRSRSRQSVCAGCWTGTHLGSRDSGGLKRMEVGCGMSRKGVRETLFGVKSWGKGRSHDDCFCENGNVCSHVIGIRLFRFGICFCYVFSLDRIRRRCPFLANALVKICEATKTSLFISC</sequence>
<dbReference type="AlphaFoldDB" id="A0A3M7SVP9"/>
<protein>
    <submittedName>
        <fullName evidence="1">Uncharacterized protein</fullName>
    </submittedName>
</protein>
<reference evidence="1 2" key="1">
    <citation type="journal article" date="2018" name="Sci. Rep.">
        <title>Genomic signatures of local adaptation to the degree of environmental predictability in rotifers.</title>
        <authorList>
            <person name="Franch-Gras L."/>
            <person name="Hahn C."/>
            <person name="Garcia-Roger E.M."/>
            <person name="Carmona M.J."/>
            <person name="Serra M."/>
            <person name="Gomez A."/>
        </authorList>
    </citation>
    <scope>NUCLEOTIDE SEQUENCE [LARGE SCALE GENOMIC DNA]</scope>
    <source>
        <strain evidence="1">HYR1</strain>
    </source>
</reference>
<keyword evidence="2" id="KW-1185">Reference proteome</keyword>
<evidence type="ECO:0000313" key="2">
    <source>
        <dbReference type="Proteomes" id="UP000276133"/>
    </source>
</evidence>
<dbReference type="EMBL" id="REGN01000703">
    <property type="protein sequence ID" value="RNA39782.1"/>
    <property type="molecule type" value="Genomic_DNA"/>
</dbReference>
<evidence type="ECO:0000313" key="1">
    <source>
        <dbReference type="EMBL" id="RNA39782.1"/>
    </source>
</evidence>
<comment type="caution">
    <text evidence="1">The sequence shown here is derived from an EMBL/GenBank/DDBJ whole genome shotgun (WGS) entry which is preliminary data.</text>
</comment>
<accession>A0A3M7SVP9</accession>
<organism evidence="1 2">
    <name type="scientific">Brachionus plicatilis</name>
    <name type="common">Marine rotifer</name>
    <name type="synonym">Brachionus muelleri</name>
    <dbReference type="NCBI Taxonomy" id="10195"/>
    <lineage>
        <taxon>Eukaryota</taxon>
        <taxon>Metazoa</taxon>
        <taxon>Spiralia</taxon>
        <taxon>Gnathifera</taxon>
        <taxon>Rotifera</taxon>
        <taxon>Eurotatoria</taxon>
        <taxon>Monogononta</taxon>
        <taxon>Pseudotrocha</taxon>
        <taxon>Ploima</taxon>
        <taxon>Brachionidae</taxon>
        <taxon>Brachionus</taxon>
    </lineage>
</organism>